<keyword evidence="1" id="KW-0732">Signal</keyword>
<gene>
    <name evidence="2" type="ORF">EDD52_103306</name>
</gene>
<keyword evidence="3" id="KW-1185">Reference proteome</keyword>
<feature type="signal peptide" evidence="1">
    <location>
        <begin position="1"/>
        <end position="18"/>
    </location>
</feature>
<reference evidence="2 3" key="1">
    <citation type="submission" date="2019-03" db="EMBL/GenBank/DDBJ databases">
        <title>Genomic Encyclopedia of Type Strains, Phase IV (KMG-IV): sequencing the most valuable type-strain genomes for metagenomic binning, comparative biology and taxonomic classification.</title>
        <authorList>
            <person name="Goeker M."/>
        </authorList>
    </citation>
    <scope>NUCLEOTIDE SEQUENCE [LARGE SCALE GENOMIC DNA]</scope>
    <source>
        <strain evidence="2 3">DSM 104836</strain>
    </source>
</reference>
<feature type="chain" id="PRO_5020470844" evidence="1">
    <location>
        <begin position="19"/>
        <end position="118"/>
    </location>
</feature>
<evidence type="ECO:0000256" key="1">
    <source>
        <dbReference type="SAM" id="SignalP"/>
    </source>
</evidence>
<comment type="caution">
    <text evidence="2">The sequence shown here is derived from an EMBL/GenBank/DDBJ whole genome shotgun (WGS) entry which is preliminary data.</text>
</comment>
<accession>A0A4R3JIL2</accession>
<dbReference type="RefSeq" id="WP_132243532.1">
    <property type="nucleotide sequence ID" value="NZ_SLZU01000003.1"/>
</dbReference>
<evidence type="ECO:0000313" key="3">
    <source>
        <dbReference type="Proteomes" id="UP000295696"/>
    </source>
</evidence>
<dbReference type="Proteomes" id="UP000295696">
    <property type="component" value="Unassembled WGS sequence"/>
</dbReference>
<dbReference type="AlphaFoldDB" id="A0A4R3JIL2"/>
<dbReference type="EMBL" id="SLZU01000003">
    <property type="protein sequence ID" value="TCS65887.1"/>
    <property type="molecule type" value="Genomic_DNA"/>
</dbReference>
<name>A0A4R3JIL2_9RHOB</name>
<dbReference type="OrthoDB" id="7857490at2"/>
<proteinExistence type="predicted"/>
<organism evidence="2 3">
    <name type="scientific">Primorskyibacter sedentarius</name>
    <dbReference type="NCBI Taxonomy" id="745311"/>
    <lineage>
        <taxon>Bacteria</taxon>
        <taxon>Pseudomonadati</taxon>
        <taxon>Pseudomonadota</taxon>
        <taxon>Alphaproteobacteria</taxon>
        <taxon>Rhodobacterales</taxon>
        <taxon>Roseobacteraceae</taxon>
        <taxon>Primorskyibacter</taxon>
    </lineage>
</organism>
<protein>
    <submittedName>
        <fullName evidence="2">Uncharacterized protein</fullName>
    </submittedName>
</protein>
<evidence type="ECO:0000313" key="2">
    <source>
        <dbReference type="EMBL" id="TCS65887.1"/>
    </source>
</evidence>
<sequence length="118" mass="12599">MLRNLILLLCLVATQASAGAWPRQKGSGFASIATRLEFDETYTLSPSYNSIYLEYGLNGRHTLGVDAGQSSDGATRTVAFLRMPLFETKRGNPVAIELGLGKSTNRSSCGRACPGDAV</sequence>